<dbReference type="HOGENOM" id="CLU_352507_0_0_1"/>
<dbReference type="GeneID" id="17280077"/>
<proteinExistence type="predicted"/>
<feature type="compositionally biased region" description="Polar residues" evidence="1">
    <location>
        <begin position="185"/>
        <end position="196"/>
    </location>
</feature>
<name>A0A0D3KGC0_EMIH1</name>
<dbReference type="EnsemblProtists" id="EOD34805">
    <property type="protein sequence ID" value="EOD34805"/>
    <property type="gene ID" value="EMIHUDRAFT_252755"/>
</dbReference>
<feature type="region of interest" description="Disordered" evidence="1">
    <location>
        <begin position="167"/>
        <end position="218"/>
    </location>
</feature>
<accession>A0A0D3KGC0</accession>
<protein>
    <submittedName>
        <fullName evidence="2">Uncharacterized protein</fullName>
    </submittedName>
</protein>
<reference evidence="2" key="2">
    <citation type="submission" date="2024-10" db="UniProtKB">
        <authorList>
            <consortium name="EnsemblProtists"/>
        </authorList>
    </citation>
    <scope>IDENTIFICATION</scope>
</reference>
<dbReference type="PaxDb" id="2903-EOD34805"/>
<organism evidence="2 3">
    <name type="scientific">Emiliania huxleyi (strain CCMP1516)</name>
    <dbReference type="NCBI Taxonomy" id="280463"/>
    <lineage>
        <taxon>Eukaryota</taxon>
        <taxon>Haptista</taxon>
        <taxon>Haptophyta</taxon>
        <taxon>Prymnesiophyceae</taxon>
        <taxon>Isochrysidales</taxon>
        <taxon>Noelaerhabdaceae</taxon>
        <taxon>Emiliania</taxon>
    </lineage>
</organism>
<dbReference type="Proteomes" id="UP000013827">
    <property type="component" value="Unassembled WGS sequence"/>
</dbReference>
<sequence length="798" mass="85571">MSGSVALTTAQLRELQLRREAVAALQRDRGLLQRCAEAAGLPALLPNFGLPHLIVRLPCLPAGSTCPSHAAARLLRVEDDRVEVDLLHEPTANLLRLSDASHRSGPWALTTSVAQLSSDSLADEELCALRPGALSLTLDHHAQLAELCARLAQFSVSDVRRSAATVRGAAAGRPSTASDLAPSAAASTGESGTNGDALSRAAPPPAGSPASSSDKWGSSDMWAESFPELCRLLVSGALPVEVLHNNERSWKDAPPPLRESARDEQAPLMSPAACAAHAGIAGAAAGKAACRHAPAGGGAQLAAGPGCEGRVAGERTRGLSGRGCSPFVSSASQRRLRARFDPGCDPVYSLGPPVRARVPSLRLVDPALSGRQKREHIWVWKQAVARTLRNLDAVAACAEEASSSECRDDGLRFAVGQLVVCLPYGRAGETFSRAGEWSTGRVTQLRPTRLGQQAAYQVVLRHGSYVYPPDDSDLHIREWAPEPGIAGEVQVGMEQADAAWSRAPSRRNIAAVLSAEETAALLSPVGQELLRVAAEAFDVPVEEGHAYRLLRGFICLSNVTGRHEMLLQPPQAVFDLGMALSCGEGSAILDHLVRTARSGVEAIDTWRELLHKAQLVEDEPVAGATKLVIVGCYSYHAVFFSRLNSAWPSLLAFLTQITDPAMEASHAATWRRWLLEPFDEWPAGRRNTAGVFQPGYREVAVLWLRWLLGPAARRTGFRALRAYLAHEAALTPDEHRARDDAGRFSLPRAACDALIRSVGELTEDGLMENLHDPACKACAVCSREPRSWRRRPPGDQGR</sequence>
<reference evidence="3" key="1">
    <citation type="journal article" date="2013" name="Nature">
        <title>Pan genome of the phytoplankton Emiliania underpins its global distribution.</title>
        <authorList>
            <person name="Read B.A."/>
            <person name="Kegel J."/>
            <person name="Klute M.J."/>
            <person name="Kuo A."/>
            <person name="Lefebvre S.C."/>
            <person name="Maumus F."/>
            <person name="Mayer C."/>
            <person name="Miller J."/>
            <person name="Monier A."/>
            <person name="Salamov A."/>
            <person name="Young J."/>
            <person name="Aguilar M."/>
            <person name="Claverie J.M."/>
            <person name="Frickenhaus S."/>
            <person name="Gonzalez K."/>
            <person name="Herman E.K."/>
            <person name="Lin Y.C."/>
            <person name="Napier J."/>
            <person name="Ogata H."/>
            <person name="Sarno A.F."/>
            <person name="Shmutz J."/>
            <person name="Schroeder D."/>
            <person name="de Vargas C."/>
            <person name="Verret F."/>
            <person name="von Dassow P."/>
            <person name="Valentin K."/>
            <person name="Van de Peer Y."/>
            <person name="Wheeler G."/>
            <person name="Dacks J.B."/>
            <person name="Delwiche C.F."/>
            <person name="Dyhrman S.T."/>
            <person name="Glockner G."/>
            <person name="John U."/>
            <person name="Richards T."/>
            <person name="Worden A.Z."/>
            <person name="Zhang X."/>
            <person name="Grigoriev I.V."/>
            <person name="Allen A.E."/>
            <person name="Bidle K."/>
            <person name="Borodovsky M."/>
            <person name="Bowler C."/>
            <person name="Brownlee C."/>
            <person name="Cock J.M."/>
            <person name="Elias M."/>
            <person name="Gladyshev V.N."/>
            <person name="Groth M."/>
            <person name="Guda C."/>
            <person name="Hadaegh A."/>
            <person name="Iglesias-Rodriguez M.D."/>
            <person name="Jenkins J."/>
            <person name="Jones B.M."/>
            <person name="Lawson T."/>
            <person name="Leese F."/>
            <person name="Lindquist E."/>
            <person name="Lobanov A."/>
            <person name="Lomsadze A."/>
            <person name="Malik S.B."/>
            <person name="Marsh M.E."/>
            <person name="Mackinder L."/>
            <person name="Mock T."/>
            <person name="Mueller-Roeber B."/>
            <person name="Pagarete A."/>
            <person name="Parker M."/>
            <person name="Probert I."/>
            <person name="Quesneville H."/>
            <person name="Raines C."/>
            <person name="Rensing S.A."/>
            <person name="Riano-Pachon D.M."/>
            <person name="Richier S."/>
            <person name="Rokitta S."/>
            <person name="Shiraiwa Y."/>
            <person name="Soanes D.M."/>
            <person name="van der Giezen M."/>
            <person name="Wahlund T.M."/>
            <person name="Williams B."/>
            <person name="Wilson W."/>
            <person name="Wolfe G."/>
            <person name="Wurch L.L."/>
        </authorList>
    </citation>
    <scope>NUCLEOTIDE SEQUENCE</scope>
</reference>
<keyword evidence="3" id="KW-1185">Reference proteome</keyword>
<dbReference type="RefSeq" id="XP_005787234.1">
    <property type="nucleotide sequence ID" value="XM_005787177.1"/>
</dbReference>
<evidence type="ECO:0000256" key="1">
    <source>
        <dbReference type="SAM" id="MobiDB-lite"/>
    </source>
</evidence>
<dbReference type="AlphaFoldDB" id="A0A0D3KGC0"/>
<evidence type="ECO:0000313" key="3">
    <source>
        <dbReference type="Proteomes" id="UP000013827"/>
    </source>
</evidence>
<evidence type="ECO:0000313" key="2">
    <source>
        <dbReference type="EnsemblProtists" id="EOD34805"/>
    </source>
</evidence>
<dbReference type="KEGG" id="ehx:EMIHUDRAFT_252755"/>